<dbReference type="STRING" id="356660.SAMN05444336_102483"/>
<keyword evidence="13" id="KW-0998">Cell outer membrane</keyword>
<dbReference type="Pfam" id="PF10531">
    <property type="entry name" value="SLBB"/>
    <property type="match status" value="1"/>
</dbReference>
<keyword evidence="6" id="KW-0812">Transmembrane</keyword>
<dbReference type="AlphaFoldDB" id="A0A1H2WSR7"/>
<keyword evidence="7" id="KW-0732">Signal</keyword>
<dbReference type="RefSeq" id="WP_176954686.1">
    <property type="nucleotide sequence ID" value="NZ_FNMZ01000002.1"/>
</dbReference>
<sequence>MRAWMIGAAIVLAGCTSMPMSGPTIGAIETAALESDSTLQPFAFAALTPETLEVLDRRRREPPSDLTRGGGQNFQLKVGDVVSVTIWEAVEGGVFSGNGMGNRASGLPRQRIGDSGAISVPYAGRIRAAGRTPEAVASAIVTALEGKAIEPQVLVTLDTSPVSAVTVIGDALGKAGRIPLAGVGERVLDVLATAGGASIPAHQALVRLTRGDAQAETHLSRILREPAQNVRVMPGDVLTVMNSNESYSVMGAANRPRRMSFSAEIMTLDEALADVGGLRDSSASPSAVYVFRYEPTELARQLPPVPDMTPEGREPPSASTSAGLMSPVVYNLDLSDPGSFFLARRFVVQDGDIIYVANADFANAQKVLRVFASVLTPAAATLRLINDIN</sequence>
<keyword evidence="9" id="KW-0406">Ion transport</keyword>
<reference evidence="19 20" key="1">
    <citation type="submission" date="2016-10" db="EMBL/GenBank/DDBJ databases">
        <authorList>
            <person name="de Groot N.N."/>
        </authorList>
    </citation>
    <scope>NUCLEOTIDE SEQUENCE [LARGE SCALE GENOMIC DNA]</scope>
    <source>
        <strain evidence="19 20">DSM 17890</strain>
    </source>
</reference>
<feature type="domain" description="SLBB" evidence="18">
    <location>
        <begin position="247"/>
        <end position="356"/>
    </location>
</feature>
<dbReference type="GO" id="GO:0046930">
    <property type="term" value="C:pore complex"/>
    <property type="evidence" value="ECO:0007669"/>
    <property type="project" value="UniProtKB-KW"/>
</dbReference>
<proteinExistence type="inferred from homology"/>
<keyword evidence="20" id="KW-1185">Reference proteome</keyword>
<gene>
    <name evidence="19" type="ORF">SAMN05444336_102483</name>
</gene>
<evidence type="ECO:0000259" key="18">
    <source>
        <dbReference type="Pfam" id="PF22461"/>
    </source>
</evidence>
<evidence type="ECO:0000256" key="8">
    <source>
        <dbReference type="ARBA" id="ARBA00023047"/>
    </source>
</evidence>
<evidence type="ECO:0000256" key="4">
    <source>
        <dbReference type="ARBA" id="ARBA00022452"/>
    </source>
</evidence>
<accession>A0A1H2WSR7</accession>
<evidence type="ECO:0000259" key="17">
    <source>
        <dbReference type="Pfam" id="PF10531"/>
    </source>
</evidence>
<feature type="domain" description="Polysaccharide export protein N-terminal" evidence="16">
    <location>
        <begin position="72"/>
        <end position="157"/>
    </location>
</feature>
<feature type="region of interest" description="Disordered" evidence="15">
    <location>
        <begin position="301"/>
        <end position="320"/>
    </location>
</feature>
<dbReference type="PROSITE" id="PS51257">
    <property type="entry name" value="PROKAR_LIPOPROTEIN"/>
    <property type="match status" value="1"/>
</dbReference>
<dbReference type="GO" id="GO:0009279">
    <property type="term" value="C:cell outer membrane"/>
    <property type="evidence" value="ECO:0007669"/>
    <property type="project" value="UniProtKB-SubCell"/>
</dbReference>
<keyword evidence="3" id="KW-0813">Transport</keyword>
<organism evidence="19 20">
    <name type="scientific">Albimonas donghaensis</name>
    <dbReference type="NCBI Taxonomy" id="356660"/>
    <lineage>
        <taxon>Bacteria</taxon>
        <taxon>Pseudomonadati</taxon>
        <taxon>Pseudomonadota</taxon>
        <taxon>Alphaproteobacteria</taxon>
        <taxon>Rhodobacterales</taxon>
        <taxon>Paracoccaceae</taxon>
        <taxon>Albimonas</taxon>
    </lineage>
</organism>
<dbReference type="GO" id="GO:0006811">
    <property type="term" value="P:monoatomic ion transport"/>
    <property type="evidence" value="ECO:0007669"/>
    <property type="project" value="UniProtKB-KW"/>
</dbReference>
<keyword evidence="11" id="KW-0472">Membrane</keyword>
<dbReference type="InterPro" id="IPR049712">
    <property type="entry name" value="Poly_export"/>
</dbReference>
<dbReference type="Pfam" id="PF02563">
    <property type="entry name" value="Poly_export"/>
    <property type="match status" value="1"/>
</dbReference>
<evidence type="ECO:0000256" key="12">
    <source>
        <dbReference type="ARBA" id="ARBA00023139"/>
    </source>
</evidence>
<dbReference type="Proteomes" id="UP000199118">
    <property type="component" value="Unassembled WGS sequence"/>
</dbReference>
<evidence type="ECO:0000256" key="3">
    <source>
        <dbReference type="ARBA" id="ARBA00022448"/>
    </source>
</evidence>
<keyword evidence="5" id="KW-0762">Sugar transport</keyword>
<keyword evidence="4" id="KW-1134">Transmembrane beta strand</keyword>
<dbReference type="GO" id="GO:0015288">
    <property type="term" value="F:porin activity"/>
    <property type="evidence" value="ECO:0007669"/>
    <property type="project" value="UniProtKB-KW"/>
</dbReference>
<evidence type="ECO:0000256" key="1">
    <source>
        <dbReference type="ARBA" id="ARBA00004571"/>
    </source>
</evidence>
<evidence type="ECO:0000256" key="14">
    <source>
        <dbReference type="ARBA" id="ARBA00023288"/>
    </source>
</evidence>
<dbReference type="Gene3D" id="3.30.1950.10">
    <property type="entry name" value="wza like domain"/>
    <property type="match status" value="1"/>
</dbReference>
<evidence type="ECO:0000256" key="5">
    <source>
        <dbReference type="ARBA" id="ARBA00022597"/>
    </source>
</evidence>
<evidence type="ECO:0000256" key="2">
    <source>
        <dbReference type="ARBA" id="ARBA00009450"/>
    </source>
</evidence>
<feature type="domain" description="Soluble ligand binding" evidence="17">
    <location>
        <begin position="165"/>
        <end position="211"/>
    </location>
</feature>
<evidence type="ECO:0000256" key="7">
    <source>
        <dbReference type="ARBA" id="ARBA00022729"/>
    </source>
</evidence>
<evidence type="ECO:0000313" key="19">
    <source>
        <dbReference type="EMBL" id="SDW83597.1"/>
    </source>
</evidence>
<dbReference type="InterPro" id="IPR054765">
    <property type="entry name" value="SLBB_dom"/>
</dbReference>
<keyword evidence="10" id="KW-0626">Porin</keyword>
<dbReference type="GO" id="GO:0015159">
    <property type="term" value="F:polysaccharide transmembrane transporter activity"/>
    <property type="evidence" value="ECO:0007669"/>
    <property type="project" value="InterPro"/>
</dbReference>
<dbReference type="Pfam" id="PF22461">
    <property type="entry name" value="SLBB_2"/>
    <property type="match status" value="1"/>
</dbReference>
<evidence type="ECO:0000256" key="6">
    <source>
        <dbReference type="ARBA" id="ARBA00022692"/>
    </source>
</evidence>
<name>A0A1H2WSR7_9RHOB</name>
<comment type="similarity">
    <text evidence="2">Belongs to the BexD/CtrA/VexA family.</text>
</comment>
<evidence type="ECO:0000256" key="10">
    <source>
        <dbReference type="ARBA" id="ARBA00023114"/>
    </source>
</evidence>
<evidence type="ECO:0000256" key="9">
    <source>
        <dbReference type="ARBA" id="ARBA00023065"/>
    </source>
</evidence>
<evidence type="ECO:0000313" key="20">
    <source>
        <dbReference type="Proteomes" id="UP000199118"/>
    </source>
</evidence>
<dbReference type="InterPro" id="IPR019554">
    <property type="entry name" value="Soluble_ligand-bd"/>
</dbReference>
<evidence type="ECO:0000259" key="16">
    <source>
        <dbReference type="Pfam" id="PF02563"/>
    </source>
</evidence>
<keyword evidence="8" id="KW-0625">Polysaccharide transport</keyword>
<keyword evidence="14" id="KW-0449">Lipoprotein</keyword>
<comment type="subcellular location">
    <subcellularLocation>
        <location evidence="1">Cell outer membrane</location>
        <topology evidence="1">Multi-pass membrane protein</topology>
    </subcellularLocation>
</comment>
<dbReference type="PANTHER" id="PTHR33619">
    <property type="entry name" value="POLYSACCHARIDE EXPORT PROTEIN GFCE-RELATED"/>
    <property type="match status" value="1"/>
</dbReference>
<protein>
    <submittedName>
        <fullName evidence="19">Polysaccharide export outer membrane protein</fullName>
    </submittedName>
</protein>
<evidence type="ECO:0000256" key="13">
    <source>
        <dbReference type="ARBA" id="ARBA00023237"/>
    </source>
</evidence>
<dbReference type="PANTHER" id="PTHR33619:SF3">
    <property type="entry name" value="POLYSACCHARIDE EXPORT PROTEIN GFCE-RELATED"/>
    <property type="match status" value="1"/>
</dbReference>
<dbReference type="EMBL" id="FNMZ01000002">
    <property type="protein sequence ID" value="SDW83597.1"/>
    <property type="molecule type" value="Genomic_DNA"/>
</dbReference>
<dbReference type="InterPro" id="IPR003715">
    <property type="entry name" value="Poly_export_N"/>
</dbReference>
<dbReference type="Gene3D" id="3.10.560.10">
    <property type="entry name" value="Outer membrane lipoprotein wza domain like"/>
    <property type="match status" value="2"/>
</dbReference>
<evidence type="ECO:0000256" key="15">
    <source>
        <dbReference type="SAM" id="MobiDB-lite"/>
    </source>
</evidence>
<evidence type="ECO:0000256" key="11">
    <source>
        <dbReference type="ARBA" id="ARBA00023136"/>
    </source>
</evidence>
<keyword evidence="12" id="KW-0564">Palmitate</keyword>